<comment type="caution">
    <text evidence="4">The sequence shown here is derived from an EMBL/GenBank/DDBJ whole genome shotgun (WGS) entry which is preliminary data.</text>
</comment>
<comment type="caution">
    <text evidence="1">Lacks conserved residue(s) required for the propagation of feature annotation.</text>
</comment>
<dbReference type="InterPro" id="IPR007543">
    <property type="entry name" value="LptD_C"/>
</dbReference>
<dbReference type="Pfam" id="PF04453">
    <property type="entry name" value="LptD"/>
    <property type="match status" value="1"/>
</dbReference>
<dbReference type="GO" id="GO:0043165">
    <property type="term" value="P:Gram-negative-bacterium-type cell outer membrane assembly"/>
    <property type="evidence" value="ECO:0007669"/>
    <property type="project" value="UniProtKB-UniRule"/>
</dbReference>
<accession>A0A6I3KFJ6</accession>
<feature type="chain" id="PRO_5026402441" description="LPS-assembly protein LptD" evidence="1">
    <location>
        <begin position="48"/>
        <end position="808"/>
    </location>
</feature>
<evidence type="ECO:0000256" key="2">
    <source>
        <dbReference type="SAM" id="MobiDB-lite"/>
    </source>
</evidence>
<dbReference type="Gene3D" id="2.60.450.10">
    <property type="entry name" value="Lipopolysaccharide (LPS) transport protein A like domain"/>
    <property type="match status" value="1"/>
</dbReference>
<comment type="function">
    <text evidence="1">Involved in the assembly of lipopolysaccharide (LPS) at the surface of the outer membrane.</text>
</comment>
<gene>
    <name evidence="1 4" type="primary">lptD</name>
    <name evidence="4" type="ORF">GIW81_01830</name>
</gene>
<feature type="region of interest" description="Disordered" evidence="2">
    <location>
        <begin position="51"/>
        <end position="72"/>
    </location>
</feature>
<comment type="subunit">
    <text evidence="1">Component of the lipopolysaccharide transport and assembly complex.</text>
</comment>
<feature type="domain" description="LptD C-terminal" evidence="3">
    <location>
        <begin position="337"/>
        <end position="726"/>
    </location>
</feature>
<dbReference type="GO" id="GO:1990351">
    <property type="term" value="C:transporter complex"/>
    <property type="evidence" value="ECO:0007669"/>
    <property type="project" value="TreeGrafter"/>
</dbReference>
<sequence length="808" mass="90275" precursor="true">MRLTRAPQEGCGSSRVTCRRRKAVGWVRLAMLALLSASLFATHDAYAQDPSTLAPDVQSKSSFPKQSLVGPSRNVDKSQPLYLQGDELIYDTGGNKVIARGNVEIYYNNYILTADQVVYDQSANTLTAVGNVVLKEPNGNIVRADRYTLTDDFRDGFVSQLSVVASDDTRIAAESATRRAGNTTVFKNGRFTPCKSDDSTPPLWCLSAATVIHDQSAATITYQDAQFELFGVPILYTPYFEHADPSVKRKSGFLMPQPSTSDTLGYSTTIPYYFALAPNYDFTFYPMYTSRQGILWQGEWRHRTENGQYFIRGAGLDQDADQLPSSITNRDQYEGWRGSIETKGLFNLGSWWKFGWDITTESDDTFRRFYKLDNMLLTDRVNKIFLEGIGDRNYFGLAAYQFTGLMFSDTPESESFAHPILDYNYIFADPILGGELRWNTNALSFTNDQNNAVFPNISGNEQMNRVVTEVDWRRRLTDPIGITYTPFGQLRGDLYQLNDYVDPQSPNGVENTSVARGIAAAGVTVAYPWAANTRQGSHVIEPIGQIIARQAYIEQANLPNEDAQSLVFDDTNLFELTKFSGYDRIETGTRANVGVQYTFQGNEGGYARILAGESFHLAGLNPYRNPGLDSTGNPTFTPFSGLQNDRSDYVLGAYVAPWSFLQLISQSRFDQDSLDIRRQDAGGQVTIGPFAMNAIYAYLNTDPTNGILSAQEDVYGSFNLQLTDRWSVGAAMRYDIDDDQIASDMFQVKYADECFVLTATYTDNYYYNQDIVDGQTLMLRFELKHLGEFGYSTDVLSGAAISEQQSGG</sequence>
<dbReference type="Proteomes" id="UP000440694">
    <property type="component" value="Unassembled WGS sequence"/>
</dbReference>
<dbReference type="AlphaFoldDB" id="A0A6I3KFJ6"/>
<evidence type="ECO:0000256" key="1">
    <source>
        <dbReference type="HAMAP-Rule" id="MF_01411"/>
    </source>
</evidence>
<protein>
    <recommendedName>
        <fullName evidence="1">LPS-assembly protein LptD</fullName>
    </recommendedName>
</protein>
<keyword evidence="1" id="KW-0472">Membrane</keyword>
<reference evidence="4 5" key="1">
    <citation type="submission" date="2019-11" db="EMBL/GenBank/DDBJ databases">
        <title>Identification of a novel strain.</title>
        <authorList>
            <person name="Xu Q."/>
            <person name="Wang G."/>
        </authorList>
    </citation>
    <scope>NUCLEOTIDE SEQUENCE [LARGE SCALE GENOMIC DNA]</scope>
    <source>
        <strain evidence="5">xq</strain>
    </source>
</reference>
<evidence type="ECO:0000313" key="4">
    <source>
        <dbReference type="EMBL" id="MTD93069.1"/>
    </source>
</evidence>
<dbReference type="InterPro" id="IPR020889">
    <property type="entry name" value="LipoPS_assembly_LptD"/>
</dbReference>
<keyword evidence="1" id="KW-0732">Signal</keyword>
<evidence type="ECO:0000313" key="5">
    <source>
        <dbReference type="Proteomes" id="UP000440694"/>
    </source>
</evidence>
<evidence type="ECO:0000259" key="3">
    <source>
        <dbReference type="Pfam" id="PF04453"/>
    </source>
</evidence>
<dbReference type="GO" id="GO:0015920">
    <property type="term" value="P:lipopolysaccharide transport"/>
    <property type="evidence" value="ECO:0007669"/>
    <property type="project" value="InterPro"/>
</dbReference>
<dbReference type="InterPro" id="IPR050218">
    <property type="entry name" value="LptD"/>
</dbReference>
<feature type="signal peptide" evidence="1">
    <location>
        <begin position="1"/>
        <end position="47"/>
    </location>
</feature>
<dbReference type="HAMAP" id="MF_01411">
    <property type="entry name" value="LPS_assembly_LptD"/>
    <property type="match status" value="1"/>
</dbReference>
<dbReference type="GO" id="GO:0009279">
    <property type="term" value="C:cell outer membrane"/>
    <property type="evidence" value="ECO:0007669"/>
    <property type="project" value="UniProtKB-SubCell"/>
</dbReference>
<keyword evidence="1" id="KW-0998">Cell outer membrane</keyword>
<keyword evidence="5" id="KW-1185">Reference proteome</keyword>
<dbReference type="PANTHER" id="PTHR30189">
    <property type="entry name" value="LPS-ASSEMBLY PROTEIN"/>
    <property type="match status" value="1"/>
</dbReference>
<comment type="similarity">
    <text evidence="1">Belongs to the LptD family.</text>
</comment>
<organism evidence="4 5">
    <name type="scientific">Hyphomicrobium album</name>
    <dbReference type="NCBI Taxonomy" id="2665159"/>
    <lineage>
        <taxon>Bacteria</taxon>
        <taxon>Pseudomonadati</taxon>
        <taxon>Pseudomonadota</taxon>
        <taxon>Alphaproteobacteria</taxon>
        <taxon>Hyphomicrobiales</taxon>
        <taxon>Hyphomicrobiaceae</taxon>
        <taxon>Hyphomicrobium</taxon>
    </lineage>
</organism>
<dbReference type="PANTHER" id="PTHR30189:SF1">
    <property type="entry name" value="LPS-ASSEMBLY PROTEIN LPTD"/>
    <property type="match status" value="1"/>
</dbReference>
<comment type="subcellular location">
    <subcellularLocation>
        <location evidence="1">Cell outer membrane</location>
    </subcellularLocation>
</comment>
<dbReference type="EMBL" id="WMBQ01000001">
    <property type="protein sequence ID" value="MTD93069.1"/>
    <property type="molecule type" value="Genomic_DNA"/>
</dbReference>
<name>A0A6I3KFJ6_9HYPH</name>
<proteinExistence type="inferred from homology"/>